<protein>
    <submittedName>
        <fullName evidence="3">BgtA-20247</fullName>
    </submittedName>
</protein>
<evidence type="ECO:0000313" key="2">
    <source>
        <dbReference type="EMBL" id="EPQ64012.1"/>
    </source>
</evidence>
<dbReference type="EMBL" id="KE375085">
    <property type="protein sequence ID" value="EPQ64012.1"/>
    <property type="molecule type" value="Genomic_DNA"/>
</dbReference>
<feature type="region of interest" description="Disordered" evidence="1">
    <location>
        <begin position="1"/>
        <end position="100"/>
    </location>
</feature>
<organism evidence="3">
    <name type="scientific">Blumeria graminis f. sp. tritici 96224</name>
    <dbReference type="NCBI Taxonomy" id="1268274"/>
    <lineage>
        <taxon>Eukaryota</taxon>
        <taxon>Fungi</taxon>
        <taxon>Dikarya</taxon>
        <taxon>Ascomycota</taxon>
        <taxon>Pezizomycotina</taxon>
        <taxon>Leotiomycetes</taxon>
        <taxon>Erysiphales</taxon>
        <taxon>Erysiphaceae</taxon>
        <taxon>Blumeria</taxon>
    </lineage>
</organism>
<sequence length="100" mass="10935">MSADRGASTNNNVSDLYTVQTELNPLPVSFSGQPNNLHSGPGSGTKRVRDDEEETRPPSRNSINDIDSMKRRKAVSISGPPGYEAPALGRVRSQISQRRR</sequence>
<reference evidence="4" key="1">
    <citation type="journal article" date="2013" name="Nat. Genet.">
        <title>The wheat powdery mildew genome shows the unique evolution of an obligate biotroph.</title>
        <authorList>
            <person name="Wicker T."/>
            <person name="Oberhaensli S."/>
            <person name="Parlange F."/>
            <person name="Buchmann J.P."/>
            <person name="Shatalina M."/>
            <person name="Roffler S."/>
            <person name="Ben-David R."/>
            <person name="Dolezel J."/>
            <person name="Simkova H."/>
            <person name="Schulze-Lefert P."/>
            <person name="Spanu P.D."/>
            <person name="Bruggmann R."/>
            <person name="Amselem J."/>
            <person name="Quesneville H."/>
            <person name="Ver Loren van Themaat E."/>
            <person name="Paape T."/>
            <person name="Shimizu K.K."/>
            <person name="Keller B."/>
        </authorList>
    </citation>
    <scope>NUCLEOTIDE SEQUENCE [LARGE SCALE GENOMIC DNA]</scope>
    <source>
        <strain evidence="4">96224</strain>
    </source>
</reference>
<dbReference type="EMBL" id="UIGY01000113">
    <property type="protein sequence ID" value="SUZ11185.1"/>
    <property type="molecule type" value="Genomic_DNA"/>
</dbReference>
<proteinExistence type="predicted"/>
<reference evidence="3" key="3">
    <citation type="submission" date="2018-07" db="EMBL/GenBank/DDBJ databases">
        <authorList>
            <person name="Quirk P.G."/>
            <person name="Krulwich T.A."/>
        </authorList>
    </citation>
    <scope>NUCLEOTIDE SEQUENCE</scope>
    <source>
        <strain evidence="3">96224</strain>
    </source>
</reference>
<dbReference type="AlphaFoldDB" id="A0A061HFK8"/>
<dbReference type="HOGENOM" id="CLU_2305602_0_0_1"/>
<dbReference type="Proteomes" id="UP000053110">
    <property type="component" value="Unassembled WGS sequence"/>
</dbReference>
<evidence type="ECO:0000256" key="1">
    <source>
        <dbReference type="SAM" id="MobiDB-lite"/>
    </source>
</evidence>
<gene>
    <name evidence="2" type="ORF">BGT96224_A20247</name>
    <name evidence="3" type="ORF">BGT96224V2_LOCUS4357</name>
</gene>
<evidence type="ECO:0000313" key="3">
    <source>
        <dbReference type="EMBL" id="SUZ11185.1"/>
    </source>
</evidence>
<reference evidence="2" key="2">
    <citation type="submission" date="2013-01" db="EMBL/GenBank/DDBJ databases">
        <title>The wheat powdery mildew genome reveals unique evolution of an obligate biotroph.</title>
        <authorList>
            <person name="Oberhaensli S."/>
            <person name="Wicker T."/>
            <person name="Keller B."/>
        </authorList>
    </citation>
    <scope>NUCLEOTIDE SEQUENCE</scope>
    <source>
        <strain evidence="2">96224</strain>
    </source>
</reference>
<accession>A0A061HFK8</accession>
<feature type="compositionally biased region" description="Polar residues" evidence="1">
    <location>
        <begin position="7"/>
        <end position="23"/>
    </location>
</feature>
<name>A0A061HFK8_BLUGR</name>
<evidence type="ECO:0000313" key="4">
    <source>
        <dbReference type="Proteomes" id="UP000053110"/>
    </source>
</evidence>
<feature type="non-terminal residue" evidence="3">
    <location>
        <position position="100"/>
    </location>
</feature>